<evidence type="ECO:0000256" key="1">
    <source>
        <dbReference type="ARBA" id="ARBA00004071"/>
    </source>
</evidence>
<comment type="function">
    <text evidence="1">Alpha-L-fucosidase is responsible for hydrolyzing the alpha-1,6-linked fucose joined to the reducing-end N-acetylglucosamine of the carbohydrate moieties of glycoproteins.</text>
</comment>
<dbReference type="EMBL" id="LT629792">
    <property type="protein sequence ID" value="SDU07006.1"/>
    <property type="molecule type" value="Genomic_DNA"/>
</dbReference>
<dbReference type="PANTHER" id="PTHR10030">
    <property type="entry name" value="ALPHA-L-FUCOSIDASE"/>
    <property type="match status" value="1"/>
</dbReference>
<dbReference type="PANTHER" id="PTHR10030:SF37">
    <property type="entry name" value="ALPHA-L-FUCOSIDASE-RELATED"/>
    <property type="match status" value="1"/>
</dbReference>
<dbReference type="InterPro" id="IPR057739">
    <property type="entry name" value="Glyco_hydro_29_N"/>
</dbReference>
<feature type="transmembrane region" description="Helical" evidence="7">
    <location>
        <begin position="693"/>
        <end position="711"/>
    </location>
</feature>
<dbReference type="Proteomes" id="UP000198976">
    <property type="component" value="Chromosome I"/>
</dbReference>
<dbReference type="Pfam" id="PF01120">
    <property type="entry name" value="Alpha_L_fucos"/>
    <property type="match status" value="1"/>
</dbReference>
<evidence type="ECO:0000256" key="5">
    <source>
        <dbReference type="ARBA" id="ARBA00022801"/>
    </source>
</evidence>
<dbReference type="InterPro" id="IPR000933">
    <property type="entry name" value="Glyco_hydro_29"/>
</dbReference>
<feature type="chain" id="PRO_5047428456" description="alpha-L-fucosidase" evidence="8">
    <location>
        <begin position="27"/>
        <end position="716"/>
    </location>
</feature>
<dbReference type="SMART" id="SM00812">
    <property type="entry name" value="Alpha_L_fucos"/>
    <property type="match status" value="1"/>
</dbReference>
<evidence type="ECO:0000256" key="8">
    <source>
        <dbReference type="SAM" id="SignalP"/>
    </source>
</evidence>
<dbReference type="InterPro" id="IPR017853">
    <property type="entry name" value="GH"/>
</dbReference>
<evidence type="ECO:0000256" key="6">
    <source>
        <dbReference type="ARBA" id="ARBA00023295"/>
    </source>
</evidence>
<name>A0ABY0VBW3_9ACTO</name>
<dbReference type="InterPro" id="IPR016286">
    <property type="entry name" value="FUC_metazoa-typ"/>
</dbReference>
<keyword evidence="7" id="KW-1133">Transmembrane helix</keyword>
<evidence type="ECO:0000313" key="11">
    <source>
        <dbReference type="Proteomes" id="UP000198976"/>
    </source>
</evidence>
<keyword evidence="7" id="KW-0472">Membrane</keyword>
<keyword evidence="7" id="KW-0812">Transmembrane</keyword>
<dbReference type="EC" id="3.2.1.51" evidence="3"/>
<keyword evidence="5" id="KW-0378">Hydrolase</keyword>
<feature type="signal peptide" evidence="8">
    <location>
        <begin position="1"/>
        <end position="26"/>
    </location>
</feature>
<keyword evidence="6" id="KW-0326">Glycosidase</keyword>
<accession>A0ABY0VBW3</accession>
<protein>
    <recommendedName>
        <fullName evidence="3">alpha-L-fucosidase</fullName>
        <ecNumber evidence="3">3.2.1.51</ecNumber>
    </recommendedName>
</protein>
<dbReference type="SUPFAM" id="SSF51445">
    <property type="entry name" value="(Trans)glycosidases"/>
    <property type="match status" value="1"/>
</dbReference>
<keyword evidence="11" id="KW-1185">Reference proteome</keyword>
<evidence type="ECO:0000256" key="3">
    <source>
        <dbReference type="ARBA" id="ARBA00012662"/>
    </source>
</evidence>
<evidence type="ECO:0000313" key="10">
    <source>
        <dbReference type="EMBL" id="SDU07006.1"/>
    </source>
</evidence>
<comment type="similarity">
    <text evidence="2">Belongs to the glycosyl hydrolase 29 family.</text>
</comment>
<evidence type="ECO:0000256" key="2">
    <source>
        <dbReference type="ARBA" id="ARBA00007951"/>
    </source>
</evidence>
<evidence type="ECO:0000259" key="9">
    <source>
        <dbReference type="Pfam" id="PF01120"/>
    </source>
</evidence>
<dbReference type="Gene3D" id="3.20.20.80">
    <property type="entry name" value="Glycosidases"/>
    <property type="match status" value="1"/>
</dbReference>
<evidence type="ECO:0000256" key="7">
    <source>
        <dbReference type="SAM" id="Phobius"/>
    </source>
</evidence>
<keyword evidence="4 8" id="KW-0732">Signal</keyword>
<gene>
    <name evidence="10" type="ORF">SAMN04489714_1978</name>
</gene>
<dbReference type="PRINTS" id="PR00741">
    <property type="entry name" value="GLHYDRLASE29"/>
</dbReference>
<reference evidence="10 11" key="1">
    <citation type="submission" date="2016-10" db="EMBL/GenBank/DDBJ databases">
        <authorList>
            <person name="Varghese N."/>
            <person name="Submissions S."/>
        </authorList>
    </citation>
    <scope>NUCLEOTIDE SEQUENCE [LARGE SCALE GENOMIC DNA]</scope>
    <source>
        <strain evidence="10 11">DSM 9169</strain>
    </source>
</reference>
<organism evidence="10 11">
    <name type="scientific">Schaalia radingae</name>
    <dbReference type="NCBI Taxonomy" id="131110"/>
    <lineage>
        <taxon>Bacteria</taxon>
        <taxon>Bacillati</taxon>
        <taxon>Actinomycetota</taxon>
        <taxon>Actinomycetes</taxon>
        <taxon>Actinomycetales</taxon>
        <taxon>Actinomycetaceae</taxon>
        <taxon>Schaalia</taxon>
    </lineage>
</organism>
<evidence type="ECO:0000256" key="4">
    <source>
        <dbReference type="ARBA" id="ARBA00022729"/>
    </source>
</evidence>
<feature type="domain" description="Glycoside hydrolase family 29 N-terminal" evidence="9">
    <location>
        <begin position="52"/>
        <end position="362"/>
    </location>
</feature>
<sequence>MRKLHFLASSALTLGLITSMTGLAFAEPSADLAPANPSPVVGVDAAIPYTESERAQNWEKLKFGMFIHWGVYSNFGGYYKGQRQPLGYPEQIKAWSKISDEDYLAEAAQMNAPEFDAHEWCQNAKDAGMKYLVITSKHHDGFAMWDTATTDYNVIDKTDMGLDPLEELSTACADVGLKFGVYFSIIDWTKHEAEPYSNMNKIPESMMPYIKSQLTELMTKYGEIAEVWFDMGAPTADQSERMANWVHELQPNAMVSSRVWNNKGDFEVGGDNAVFSQKRQAPWEAARSTFPTCWGYCKWPEIENKRQNPAQLTYQIQHEVNNLFTTVANGGQYLLNIGPKGTGEMDPFEVNILKGVGEWNKAHPAILNGSRYARFPQENWGYAVVNDNAVYLGVTDGWAPDKTIQLRGLSSTVKSVTIDGTDTELPFTHEGTTLTVTLKGNSPDANLPVIKVETEGKPLYLSEKTVTSDNGTFTATEENAESMPSTLGYSGDVSHTVYLTAKDNAVMDATATVTSNALKDQTMYALTVGDTRMEVTGAQLKAGVEIGALAANTATPVMLSLANPPYYATPLGIDTFQMDVKGTVTKVVTPEAPTVVPADKCGVEQTVKLPTQEGVTYTTEKTNSTVHVTASVAKDYMVKDGATVEWDLSVAAQPCPVTPAKPVTPGKVEQSKKSADGKYIVAKGIARTGANNLTGLIALSFIVGATALTVVSRKRR</sequence>
<proteinExistence type="inferred from homology"/>